<feature type="transmembrane region" description="Helical" evidence="1">
    <location>
        <begin position="21"/>
        <end position="42"/>
    </location>
</feature>
<keyword evidence="3" id="KW-1185">Reference proteome</keyword>
<keyword evidence="1" id="KW-1133">Transmembrane helix</keyword>
<sequence>MIKFFRRIRQKLLTENKFSKYLLYAIGEIILVVIGILIALSINNWNEGNKIKAKEREILLHMKRNLESNLQQYYPKQVIENALKANNVILEHLEQAKPYTDSLDYYFGWIPAYTRYMPNTTAYENLKSIGFDIISNDTLRENYQNLFAFNYSLIEFQRNELAYNNAIVFKEFYKKHFRNFIWQKNATPIDYQALTKNNEFHEMLLTTRRENTEQMRLRDLTNVEIEKLIQMINRELHEP</sequence>
<dbReference type="Pfam" id="PF19578">
    <property type="entry name" value="DUF6090"/>
    <property type="match status" value="1"/>
</dbReference>
<name>A0ABU7IPK7_9FLAO</name>
<protein>
    <submittedName>
        <fullName evidence="2">DUF6090 family protein</fullName>
    </submittedName>
</protein>
<dbReference type="RefSeq" id="WP_272649632.1">
    <property type="nucleotide sequence ID" value="NZ_JAZDDG010000001.1"/>
</dbReference>
<evidence type="ECO:0000313" key="3">
    <source>
        <dbReference type="Proteomes" id="UP001356308"/>
    </source>
</evidence>
<gene>
    <name evidence="2" type="ORF">V1I91_01895</name>
</gene>
<accession>A0ABU7IPK7</accession>
<reference evidence="2 3" key="1">
    <citation type="submission" date="2024-01" db="EMBL/GenBank/DDBJ databases">
        <title>Maribacter spp. originated from different algae showed divergent polysaccharides utilization ability.</title>
        <authorList>
            <person name="Wang H."/>
            <person name="Wu Y."/>
        </authorList>
    </citation>
    <scope>NUCLEOTIDE SEQUENCE [LARGE SCALE GENOMIC DNA]</scope>
    <source>
        <strain evidence="2 3">PR1</strain>
    </source>
</reference>
<dbReference type="InterPro" id="IPR045749">
    <property type="entry name" value="DUF6090"/>
</dbReference>
<proteinExistence type="predicted"/>
<evidence type="ECO:0000313" key="2">
    <source>
        <dbReference type="EMBL" id="MEE1974803.1"/>
    </source>
</evidence>
<comment type="caution">
    <text evidence="2">The sequence shown here is derived from an EMBL/GenBank/DDBJ whole genome shotgun (WGS) entry which is preliminary data.</text>
</comment>
<dbReference type="Proteomes" id="UP001356308">
    <property type="component" value="Unassembled WGS sequence"/>
</dbReference>
<dbReference type="EMBL" id="JAZDDG010000001">
    <property type="protein sequence ID" value="MEE1974803.1"/>
    <property type="molecule type" value="Genomic_DNA"/>
</dbReference>
<keyword evidence="1" id="KW-0812">Transmembrane</keyword>
<organism evidence="2 3">
    <name type="scientific">Maribacter cobaltidurans</name>
    <dbReference type="NCBI Taxonomy" id="1178778"/>
    <lineage>
        <taxon>Bacteria</taxon>
        <taxon>Pseudomonadati</taxon>
        <taxon>Bacteroidota</taxon>
        <taxon>Flavobacteriia</taxon>
        <taxon>Flavobacteriales</taxon>
        <taxon>Flavobacteriaceae</taxon>
        <taxon>Maribacter</taxon>
    </lineage>
</organism>
<evidence type="ECO:0000256" key="1">
    <source>
        <dbReference type="SAM" id="Phobius"/>
    </source>
</evidence>
<keyword evidence="1" id="KW-0472">Membrane</keyword>